<reference evidence="2 3" key="1">
    <citation type="journal article" date="2024" name="J. Plant Pathol.">
        <title>Sequence and assembly of the genome of Seiridium unicorne, isolate CBS 538.82, causal agent of cypress canker disease.</title>
        <authorList>
            <person name="Scali E."/>
            <person name="Rocca G.D."/>
            <person name="Danti R."/>
            <person name="Garbelotto M."/>
            <person name="Barberini S."/>
            <person name="Baroncelli R."/>
            <person name="Emiliani G."/>
        </authorList>
    </citation>
    <scope>NUCLEOTIDE SEQUENCE [LARGE SCALE GENOMIC DNA]</scope>
    <source>
        <strain evidence="2 3">BM-138-508</strain>
    </source>
</reference>
<sequence length="548" mass="59481">MSADLSAGQSNGRSAGLTLNLSSNNPFRNRAASPNSGLSPGSGSFSPPPPHSPFDDPEPARPVSRNPFFDPTDNSQAQRLQSPASMAPANENRKSPTAEELFDNLIIIDDDDKPLPKPAPRPDGARVPPRGPPGGPPRGENVPRGGRGPPPSHRPTRSQEEALRARRMQERAGSNGARDLLGMSQKRPAERRPRRNSESSIMAERPPLTEEEKKAKELRRRERERRHREGKDRSKSGKPSRKLDLIDQLDATSIYGTGLFHHDGPFDALNPHRNRNGSRHAPMQAFPKDSINMSLGGSGPLNAKPDHKALMGKHDEEAYLDYNRSRKGEPAIYEEPAGTKKDTNVFDPHARASILHGDETLGLGTSTFLEGTPVAQTAIQRRQAESAQETMEQGLQRKKSLAQRIRGINRGPRDMNNRSRITNPDGAYGPRSGDLPTGSSTGERNPFFNDYDKGEERITVRRQDSNPMSPGSPNSPPRGYGLERRATTDASAAMSQEPTKPQASGSGGGGFLTRVKSLKGGRRQRPEPPSVAAPTYTPPSAPAPGAAI</sequence>
<dbReference type="Pfam" id="PF08316">
    <property type="entry name" value="Pal1"/>
    <property type="match status" value="1"/>
</dbReference>
<feature type="compositionally biased region" description="Pro residues" evidence="1">
    <location>
        <begin position="527"/>
        <end position="542"/>
    </location>
</feature>
<feature type="compositionally biased region" description="Polar residues" evidence="1">
    <location>
        <begin position="488"/>
        <end position="504"/>
    </location>
</feature>
<feature type="compositionally biased region" description="Basic and acidic residues" evidence="1">
    <location>
        <begin position="157"/>
        <end position="170"/>
    </location>
</feature>
<evidence type="ECO:0000313" key="2">
    <source>
        <dbReference type="EMBL" id="KAK9416696.1"/>
    </source>
</evidence>
<organism evidence="2 3">
    <name type="scientific">Seiridium unicorne</name>
    <dbReference type="NCBI Taxonomy" id="138068"/>
    <lineage>
        <taxon>Eukaryota</taxon>
        <taxon>Fungi</taxon>
        <taxon>Dikarya</taxon>
        <taxon>Ascomycota</taxon>
        <taxon>Pezizomycotina</taxon>
        <taxon>Sordariomycetes</taxon>
        <taxon>Xylariomycetidae</taxon>
        <taxon>Amphisphaeriales</taxon>
        <taxon>Sporocadaceae</taxon>
        <taxon>Seiridium</taxon>
    </lineage>
</organism>
<dbReference type="InterPro" id="IPR013226">
    <property type="entry name" value="Pal1"/>
</dbReference>
<evidence type="ECO:0000256" key="1">
    <source>
        <dbReference type="SAM" id="MobiDB-lite"/>
    </source>
</evidence>
<comment type="caution">
    <text evidence="2">The sequence shown here is derived from an EMBL/GenBank/DDBJ whole genome shotgun (WGS) entry which is preliminary data.</text>
</comment>
<feature type="compositionally biased region" description="Basic and acidic residues" evidence="1">
    <location>
        <begin position="450"/>
        <end position="464"/>
    </location>
</feature>
<protein>
    <submittedName>
        <fullName evidence="2">Pal1 cell morphology protein-domain-containing protein</fullName>
    </submittedName>
</protein>
<feature type="region of interest" description="Disordered" evidence="1">
    <location>
        <begin position="381"/>
        <end position="548"/>
    </location>
</feature>
<proteinExistence type="predicted"/>
<gene>
    <name evidence="2" type="ORF">SUNI508_09606</name>
</gene>
<keyword evidence="3" id="KW-1185">Reference proteome</keyword>
<feature type="compositionally biased region" description="Low complexity" evidence="1">
    <location>
        <begin position="33"/>
        <end position="45"/>
    </location>
</feature>
<feature type="compositionally biased region" description="Basic and acidic residues" evidence="1">
    <location>
        <begin position="187"/>
        <end position="197"/>
    </location>
</feature>
<accession>A0ABR2UQV7</accession>
<evidence type="ECO:0000313" key="3">
    <source>
        <dbReference type="Proteomes" id="UP001408356"/>
    </source>
</evidence>
<feature type="compositionally biased region" description="Basic and acidic residues" evidence="1">
    <location>
        <begin position="207"/>
        <end position="245"/>
    </location>
</feature>
<dbReference type="EMBL" id="JARVKF010000405">
    <property type="protein sequence ID" value="KAK9416696.1"/>
    <property type="molecule type" value="Genomic_DNA"/>
</dbReference>
<feature type="region of interest" description="Disordered" evidence="1">
    <location>
        <begin position="1"/>
        <end position="300"/>
    </location>
</feature>
<dbReference type="PANTHER" id="PTHR28307:SF2">
    <property type="entry name" value="PROTEIN PAL1"/>
    <property type="match status" value="1"/>
</dbReference>
<dbReference type="PANTHER" id="PTHR28307">
    <property type="entry name" value="PROTEIN PAL1"/>
    <property type="match status" value="1"/>
</dbReference>
<feature type="compositionally biased region" description="Polar residues" evidence="1">
    <location>
        <begin position="381"/>
        <end position="393"/>
    </location>
</feature>
<feature type="compositionally biased region" description="Polar residues" evidence="1">
    <location>
        <begin position="72"/>
        <end position="84"/>
    </location>
</feature>
<feature type="compositionally biased region" description="Polar residues" evidence="1">
    <location>
        <begin position="7"/>
        <end position="27"/>
    </location>
</feature>
<name>A0ABR2UQV7_9PEZI</name>
<dbReference type="Proteomes" id="UP001408356">
    <property type="component" value="Unassembled WGS sequence"/>
</dbReference>